<name>A0AB39M9E1_9ACTN</name>
<evidence type="ECO:0000256" key="1">
    <source>
        <dbReference type="SAM" id="Coils"/>
    </source>
</evidence>
<proteinExistence type="predicted"/>
<reference evidence="2" key="1">
    <citation type="submission" date="2024-07" db="EMBL/GenBank/DDBJ databases">
        <authorList>
            <person name="Yu S.T."/>
        </authorList>
    </citation>
    <scope>NUCLEOTIDE SEQUENCE</scope>
    <source>
        <strain evidence="2">R08</strain>
    </source>
</reference>
<gene>
    <name evidence="2" type="ORF">AB5J58_20575</name>
</gene>
<evidence type="ECO:0000313" key="2">
    <source>
        <dbReference type="EMBL" id="XDQ02454.1"/>
    </source>
</evidence>
<keyword evidence="1" id="KW-0175">Coiled coil</keyword>
<accession>A0AB39M9E1</accession>
<dbReference type="EMBL" id="CP163431">
    <property type="protein sequence ID" value="XDQ02454.1"/>
    <property type="molecule type" value="Genomic_DNA"/>
</dbReference>
<sequence>MSQNFDHDDRPEAATVFLAAEAALLTERVRLLREQLADVDARIQETADRLRLRSAPCRP</sequence>
<dbReference type="RefSeq" id="WP_329557210.1">
    <property type="nucleotide sequence ID" value="NZ_CP163431.1"/>
</dbReference>
<feature type="coiled-coil region" evidence="1">
    <location>
        <begin position="22"/>
        <end position="49"/>
    </location>
</feature>
<dbReference type="AlphaFoldDB" id="A0AB39M9E1"/>
<protein>
    <submittedName>
        <fullName evidence="2">Uncharacterized protein</fullName>
    </submittedName>
</protein>
<organism evidence="2">
    <name type="scientific">Streptomyces sp. R08</name>
    <dbReference type="NCBI Taxonomy" id="3238624"/>
    <lineage>
        <taxon>Bacteria</taxon>
        <taxon>Bacillati</taxon>
        <taxon>Actinomycetota</taxon>
        <taxon>Actinomycetes</taxon>
        <taxon>Kitasatosporales</taxon>
        <taxon>Streptomycetaceae</taxon>
        <taxon>Streptomyces</taxon>
    </lineage>
</organism>